<feature type="transmembrane region" description="Helical" evidence="1">
    <location>
        <begin position="70"/>
        <end position="91"/>
    </location>
</feature>
<gene>
    <name evidence="2" type="ORF">O1Q84_09050</name>
</gene>
<keyword evidence="1" id="KW-1133">Transmembrane helix</keyword>
<proteinExistence type="predicted"/>
<dbReference type="EMBL" id="CP114194">
    <property type="protein sequence ID" value="WAT88852.1"/>
    <property type="molecule type" value="Genomic_DNA"/>
</dbReference>
<dbReference type="Proteomes" id="UP001156560">
    <property type="component" value="Chromosome 1"/>
</dbReference>
<dbReference type="RefSeq" id="WP_140353694.1">
    <property type="nucleotide sequence ID" value="NZ_CP040101.1"/>
</dbReference>
<organism evidence="2 3">
    <name type="scientific">Vibrio parahaemolyticus</name>
    <dbReference type="NCBI Taxonomy" id="670"/>
    <lineage>
        <taxon>Bacteria</taxon>
        <taxon>Pseudomonadati</taxon>
        <taxon>Pseudomonadota</taxon>
        <taxon>Gammaproteobacteria</taxon>
        <taxon>Vibrionales</taxon>
        <taxon>Vibrionaceae</taxon>
        <taxon>Vibrio</taxon>
    </lineage>
</organism>
<protein>
    <submittedName>
        <fullName evidence="2">Uncharacterized protein</fullName>
    </submittedName>
</protein>
<keyword evidence="1" id="KW-0812">Transmembrane</keyword>
<evidence type="ECO:0000313" key="3">
    <source>
        <dbReference type="Proteomes" id="UP001156560"/>
    </source>
</evidence>
<evidence type="ECO:0000313" key="2">
    <source>
        <dbReference type="EMBL" id="WAT88852.1"/>
    </source>
</evidence>
<accession>A0AA47JDJ7</accession>
<evidence type="ECO:0000256" key="1">
    <source>
        <dbReference type="SAM" id="Phobius"/>
    </source>
</evidence>
<name>A0AA47JDJ7_VIBPH</name>
<feature type="transmembrane region" description="Helical" evidence="1">
    <location>
        <begin position="41"/>
        <end position="61"/>
    </location>
</feature>
<reference evidence="2" key="1">
    <citation type="submission" date="2022-12" db="EMBL/GenBank/DDBJ databases">
        <title>Vibrio parahaemolyticus become highly virulent by producing novel Tc toxins.</title>
        <authorList>
            <person name="Yang F."/>
            <person name="You Y."/>
            <person name="Lai Q."/>
            <person name="Xu L."/>
            <person name="Li F."/>
        </authorList>
    </citation>
    <scope>NUCLEOTIDE SEQUENCE</scope>
    <source>
        <strain evidence="2">Vp-HL-202005</strain>
    </source>
</reference>
<sequence length="155" mass="18193">MNRYVPLYIGLVLVFILYNYNNYHDEQLTHVAYELRKLSTYLFGSIVFTVFLLCLIAIVFVSKKSNEKNIVWTFIAISSIGITVTIFDAIFKLGELKLYESNTVEHQEVNLFSYEKERDSKIEKISRIKEVASIDNFKSGSYEVPSYDWTYIKKR</sequence>
<feature type="transmembrane region" description="Helical" evidence="1">
    <location>
        <begin position="5"/>
        <end position="21"/>
    </location>
</feature>
<dbReference type="AlphaFoldDB" id="A0AA47JDJ7"/>
<keyword evidence="1" id="KW-0472">Membrane</keyword>